<dbReference type="Proteomes" id="UP000243924">
    <property type="component" value="Chromosome I"/>
</dbReference>
<keyword evidence="16" id="KW-1185">Reference proteome</keyword>
<keyword evidence="10 12" id="KW-0486">Methionine biosynthesis</keyword>
<dbReference type="Gene3D" id="3.40.50.10860">
    <property type="entry name" value="Leucine Dehydrogenase, chain A, domain 1"/>
    <property type="match status" value="1"/>
</dbReference>
<dbReference type="FunFam" id="3.40.50.10860:FF:000005">
    <property type="entry name" value="C-1-tetrahydrofolate synthase, cytoplasmic, putative"/>
    <property type="match status" value="1"/>
</dbReference>
<dbReference type="Gene3D" id="3.40.50.720">
    <property type="entry name" value="NAD(P)-binding Rossmann-like Domain"/>
    <property type="match status" value="1"/>
</dbReference>
<proteinExistence type="inferred from homology"/>
<evidence type="ECO:0000256" key="6">
    <source>
        <dbReference type="ARBA" id="ARBA00022801"/>
    </source>
</evidence>
<evidence type="ECO:0000256" key="11">
    <source>
        <dbReference type="ARBA" id="ARBA00023268"/>
    </source>
</evidence>
<dbReference type="SUPFAM" id="SSF53223">
    <property type="entry name" value="Aminoacid dehydrogenase-like, N-terminal domain"/>
    <property type="match status" value="1"/>
</dbReference>
<keyword evidence="7 12" id="KW-0521">NADP</keyword>
<evidence type="ECO:0000259" key="13">
    <source>
        <dbReference type="Pfam" id="PF00763"/>
    </source>
</evidence>
<protein>
    <recommendedName>
        <fullName evidence="12">Bifunctional protein FolD</fullName>
    </recommendedName>
    <domain>
        <recommendedName>
            <fullName evidence="12">Methylenetetrahydrofolate dehydrogenase</fullName>
            <ecNumber evidence="12">1.5.1.5</ecNumber>
        </recommendedName>
    </domain>
    <domain>
        <recommendedName>
            <fullName evidence="12">Methenyltetrahydrofolate cyclohydrolase</fullName>
            <ecNumber evidence="12">3.5.4.9</ecNumber>
        </recommendedName>
    </domain>
</protein>
<dbReference type="Pfam" id="PF00763">
    <property type="entry name" value="THF_DHG_CYH"/>
    <property type="match status" value="1"/>
</dbReference>
<dbReference type="GO" id="GO:0035999">
    <property type="term" value="P:tetrahydrofolate interconversion"/>
    <property type="evidence" value="ECO:0007669"/>
    <property type="project" value="UniProtKB-UniRule"/>
</dbReference>
<dbReference type="CDD" id="cd01080">
    <property type="entry name" value="NAD_bind_m-THF_DH_Cyclohyd"/>
    <property type="match status" value="1"/>
</dbReference>
<dbReference type="InterPro" id="IPR020867">
    <property type="entry name" value="THF_DH/CycHdrlase_CS"/>
</dbReference>
<dbReference type="GO" id="GO:0009086">
    <property type="term" value="P:methionine biosynthetic process"/>
    <property type="evidence" value="ECO:0007669"/>
    <property type="project" value="UniProtKB-KW"/>
</dbReference>
<dbReference type="OrthoDB" id="9803580at2"/>
<dbReference type="InterPro" id="IPR020631">
    <property type="entry name" value="THF_DH/CycHdrlase_NAD-bd_dom"/>
</dbReference>
<feature type="domain" description="Tetrahydrofolate dehydrogenase/cyclohydrolase catalytic" evidence="13">
    <location>
        <begin position="14"/>
        <end position="129"/>
    </location>
</feature>
<evidence type="ECO:0000259" key="14">
    <source>
        <dbReference type="Pfam" id="PF02882"/>
    </source>
</evidence>
<dbReference type="InterPro" id="IPR046346">
    <property type="entry name" value="Aminoacid_DH-like_N_sf"/>
</dbReference>
<dbReference type="GO" id="GO:0006164">
    <property type="term" value="P:purine nucleotide biosynthetic process"/>
    <property type="evidence" value="ECO:0007669"/>
    <property type="project" value="UniProtKB-KW"/>
</dbReference>
<keyword evidence="3 12" id="KW-0554">One-carbon metabolism</keyword>
<dbReference type="PANTHER" id="PTHR48099">
    <property type="entry name" value="C-1-TETRAHYDROFOLATE SYNTHASE, CYTOPLASMIC-RELATED"/>
    <property type="match status" value="1"/>
</dbReference>
<evidence type="ECO:0000256" key="5">
    <source>
        <dbReference type="ARBA" id="ARBA00022755"/>
    </source>
</evidence>
<dbReference type="NCBIfam" id="NF010783">
    <property type="entry name" value="PRK14186.1"/>
    <property type="match status" value="1"/>
</dbReference>
<comment type="pathway">
    <text evidence="1 12">One-carbon metabolism; tetrahydrofolate interconversion.</text>
</comment>
<comment type="caution">
    <text evidence="12">Lacks conserved residue(s) required for the propagation of feature annotation.</text>
</comment>
<keyword evidence="9 12" id="KW-0368">Histidine biosynthesis</keyword>
<sequence length="301" mass="31299">MAELADPQVSARLLDGRALAAQTRNALAATIRQRQADGLPPPGLAVILVGNDPASQVYVQHKIRACAEVGVHSFSHRLPADTDEAALLALIQTLNADPAVHGILLQLPLPAGLDSSRLLQAIAPYKDVDGFHPHNLGLLAAGLPVLRPCTPKGCMRLLESAGVDCRGQQALVIGASTIVGRPMALELLRAEATVTIAHKATRDLPALVAQADILVVATGVPGLVRGEWLKPGAVVLDVGINRLADGRLVGDVDFASARQRASWVSPVPGGVGPMTIACLLENTLQAATLVMEPPSGAAIHH</sequence>
<comment type="catalytic activity">
    <reaction evidence="12">
        <text>(6R)-5,10-methylene-5,6,7,8-tetrahydrofolate + NADP(+) = (6R)-5,10-methenyltetrahydrofolate + NADPH</text>
        <dbReference type="Rhea" id="RHEA:22812"/>
        <dbReference type="ChEBI" id="CHEBI:15636"/>
        <dbReference type="ChEBI" id="CHEBI:57455"/>
        <dbReference type="ChEBI" id="CHEBI:57783"/>
        <dbReference type="ChEBI" id="CHEBI:58349"/>
        <dbReference type="EC" id="1.5.1.5"/>
    </reaction>
</comment>
<dbReference type="NCBIfam" id="NF008058">
    <property type="entry name" value="PRK10792.1"/>
    <property type="match status" value="1"/>
</dbReference>
<reference evidence="16" key="1">
    <citation type="submission" date="2016-10" db="EMBL/GenBank/DDBJ databases">
        <authorList>
            <person name="Varghese N."/>
            <person name="Submissions S."/>
        </authorList>
    </citation>
    <scope>NUCLEOTIDE SEQUENCE [LARGE SCALE GENOMIC DNA]</scope>
    <source>
        <strain evidence="16">CECT 8338</strain>
    </source>
</reference>
<dbReference type="UniPathway" id="UPA00193"/>
<evidence type="ECO:0000256" key="10">
    <source>
        <dbReference type="ARBA" id="ARBA00023167"/>
    </source>
</evidence>
<comment type="function">
    <text evidence="12">Catalyzes the oxidation of 5,10-methylenetetrahydrofolate to 5,10-methenyltetrahydrofolate and then the hydrolysis of 5,10-methenyltetrahydrofolate to 10-formyltetrahydrofolate.</text>
</comment>
<dbReference type="GO" id="GO:0004477">
    <property type="term" value="F:methenyltetrahydrofolate cyclohydrolase activity"/>
    <property type="evidence" value="ECO:0007669"/>
    <property type="project" value="UniProtKB-UniRule"/>
</dbReference>
<evidence type="ECO:0000256" key="1">
    <source>
        <dbReference type="ARBA" id="ARBA00004777"/>
    </source>
</evidence>
<evidence type="ECO:0000313" key="15">
    <source>
        <dbReference type="EMBL" id="SDU30662.1"/>
    </source>
</evidence>
<evidence type="ECO:0000313" key="16">
    <source>
        <dbReference type="Proteomes" id="UP000243924"/>
    </source>
</evidence>
<evidence type="ECO:0000256" key="2">
    <source>
        <dbReference type="ARBA" id="ARBA00011738"/>
    </source>
</evidence>
<name>A0A1H2HFX1_9GAMM</name>
<feature type="domain" description="Tetrahydrofolate dehydrogenase/cyclohydrolase NAD(P)-binding" evidence="14">
    <location>
        <begin position="148"/>
        <end position="288"/>
    </location>
</feature>
<evidence type="ECO:0000256" key="12">
    <source>
        <dbReference type="HAMAP-Rule" id="MF_01576"/>
    </source>
</evidence>
<evidence type="ECO:0000256" key="8">
    <source>
        <dbReference type="ARBA" id="ARBA00023002"/>
    </source>
</evidence>
<keyword evidence="4 12" id="KW-0028">Amino-acid biosynthesis</keyword>
<dbReference type="RefSeq" id="WP_092388448.1">
    <property type="nucleotide sequence ID" value="NZ_LT629787.1"/>
</dbReference>
<dbReference type="InterPro" id="IPR036291">
    <property type="entry name" value="NAD(P)-bd_dom_sf"/>
</dbReference>
<dbReference type="AlphaFoldDB" id="A0A1H2HFX1"/>
<evidence type="ECO:0000256" key="4">
    <source>
        <dbReference type="ARBA" id="ARBA00022605"/>
    </source>
</evidence>
<dbReference type="SUPFAM" id="SSF51735">
    <property type="entry name" value="NAD(P)-binding Rossmann-fold domains"/>
    <property type="match status" value="1"/>
</dbReference>
<dbReference type="InterPro" id="IPR000672">
    <property type="entry name" value="THF_DH/CycHdrlase"/>
</dbReference>
<organism evidence="15 16">
    <name type="scientific">Halopseudomonas salegens</name>
    <dbReference type="NCBI Taxonomy" id="1434072"/>
    <lineage>
        <taxon>Bacteria</taxon>
        <taxon>Pseudomonadati</taxon>
        <taxon>Pseudomonadota</taxon>
        <taxon>Gammaproteobacteria</taxon>
        <taxon>Pseudomonadales</taxon>
        <taxon>Pseudomonadaceae</taxon>
        <taxon>Halopseudomonas</taxon>
    </lineage>
</organism>
<keyword evidence="6 12" id="KW-0378">Hydrolase</keyword>
<dbReference type="STRING" id="1434072.SAMN05216210_3009"/>
<feature type="binding site" evidence="12">
    <location>
        <begin position="174"/>
        <end position="176"/>
    </location>
    <ligand>
        <name>NADP(+)</name>
        <dbReference type="ChEBI" id="CHEBI:58349"/>
    </ligand>
</feature>
<evidence type="ECO:0000256" key="7">
    <source>
        <dbReference type="ARBA" id="ARBA00022857"/>
    </source>
</evidence>
<dbReference type="PROSITE" id="PS00767">
    <property type="entry name" value="THF_DHG_CYH_2"/>
    <property type="match status" value="1"/>
</dbReference>
<keyword evidence="11 12" id="KW-0511">Multifunctional enzyme</keyword>
<dbReference type="FunFam" id="3.40.50.720:FF:000006">
    <property type="entry name" value="Bifunctional protein FolD"/>
    <property type="match status" value="1"/>
</dbReference>
<dbReference type="EC" id="3.5.4.9" evidence="12"/>
<dbReference type="EMBL" id="LT629787">
    <property type="protein sequence ID" value="SDU30662.1"/>
    <property type="molecule type" value="Genomic_DNA"/>
</dbReference>
<comment type="subunit">
    <text evidence="2 12">Homodimer.</text>
</comment>
<dbReference type="InterPro" id="IPR020630">
    <property type="entry name" value="THF_DH/CycHdrlase_cat_dom"/>
</dbReference>
<dbReference type="PANTHER" id="PTHR48099:SF5">
    <property type="entry name" value="C-1-TETRAHYDROFOLATE SYNTHASE, CYTOPLASMIC"/>
    <property type="match status" value="1"/>
</dbReference>
<dbReference type="GO" id="GO:0005829">
    <property type="term" value="C:cytosol"/>
    <property type="evidence" value="ECO:0007669"/>
    <property type="project" value="TreeGrafter"/>
</dbReference>
<evidence type="ECO:0000256" key="9">
    <source>
        <dbReference type="ARBA" id="ARBA00023102"/>
    </source>
</evidence>
<accession>A0A1H2HFX1</accession>
<comment type="catalytic activity">
    <reaction evidence="12">
        <text>(6R)-5,10-methenyltetrahydrofolate + H2O = (6R)-10-formyltetrahydrofolate + H(+)</text>
        <dbReference type="Rhea" id="RHEA:23700"/>
        <dbReference type="ChEBI" id="CHEBI:15377"/>
        <dbReference type="ChEBI" id="CHEBI:15378"/>
        <dbReference type="ChEBI" id="CHEBI:57455"/>
        <dbReference type="ChEBI" id="CHEBI:195366"/>
        <dbReference type="EC" id="3.5.4.9"/>
    </reaction>
</comment>
<dbReference type="EC" id="1.5.1.5" evidence="12"/>
<dbReference type="HAMAP" id="MF_01576">
    <property type="entry name" value="THF_DHG_CYH"/>
    <property type="match status" value="1"/>
</dbReference>
<dbReference type="PRINTS" id="PR00085">
    <property type="entry name" value="THFDHDRGNASE"/>
</dbReference>
<keyword evidence="8 12" id="KW-0560">Oxidoreductase</keyword>
<dbReference type="GO" id="GO:0004488">
    <property type="term" value="F:methylenetetrahydrofolate dehydrogenase (NADP+) activity"/>
    <property type="evidence" value="ECO:0007669"/>
    <property type="project" value="UniProtKB-UniRule"/>
</dbReference>
<comment type="similarity">
    <text evidence="12">Belongs to the tetrahydrofolate dehydrogenase/cyclohydrolase family.</text>
</comment>
<gene>
    <name evidence="12" type="primary">folD</name>
    <name evidence="15" type="ORF">SAMN05216210_3009</name>
</gene>
<dbReference type="GO" id="GO:0000105">
    <property type="term" value="P:L-histidine biosynthetic process"/>
    <property type="evidence" value="ECO:0007669"/>
    <property type="project" value="UniProtKB-KW"/>
</dbReference>
<dbReference type="Pfam" id="PF02882">
    <property type="entry name" value="THF_DHG_CYH_C"/>
    <property type="match status" value="1"/>
</dbReference>
<feature type="binding site" evidence="12">
    <location>
        <position position="240"/>
    </location>
    <ligand>
        <name>NADP(+)</name>
        <dbReference type="ChEBI" id="CHEBI:58349"/>
    </ligand>
</feature>
<keyword evidence="5 12" id="KW-0658">Purine biosynthesis</keyword>
<evidence type="ECO:0000256" key="3">
    <source>
        <dbReference type="ARBA" id="ARBA00022563"/>
    </source>
</evidence>